<dbReference type="HOGENOM" id="CLU_057217_6_0_6"/>
<name>Q2SMM9_HAHCH</name>
<dbReference type="HAMAP" id="MF_01151">
    <property type="entry name" value="GrpE"/>
    <property type="match status" value="1"/>
</dbReference>
<dbReference type="GO" id="GO:0051087">
    <property type="term" value="F:protein-folding chaperone binding"/>
    <property type="evidence" value="ECO:0007669"/>
    <property type="project" value="InterPro"/>
</dbReference>
<dbReference type="CDD" id="cd00446">
    <property type="entry name" value="GrpE"/>
    <property type="match status" value="1"/>
</dbReference>
<evidence type="ECO:0000313" key="13">
    <source>
        <dbReference type="EMBL" id="ABC28095.1"/>
    </source>
</evidence>
<keyword evidence="14" id="KW-1185">Reference proteome</keyword>
<reference evidence="13 14" key="1">
    <citation type="journal article" date="2005" name="Nucleic Acids Res.">
        <title>Genomic blueprint of Hahella chejuensis, a marine microbe producing an algicidal agent.</title>
        <authorList>
            <person name="Jeong H."/>
            <person name="Yim J.H."/>
            <person name="Lee C."/>
            <person name="Choi S.-H."/>
            <person name="Park Y.K."/>
            <person name="Yoon S.H."/>
            <person name="Hur C.-G."/>
            <person name="Kang H.-Y."/>
            <person name="Kim D."/>
            <person name="Lee H.H."/>
            <person name="Park K.H."/>
            <person name="Park S.-H."/>
            <person name="Park H.-S."/>
            <person name="Lee H.K."/>
            <person name="Oh T.K."/>
            <person name="Kim J.F."/>
        </authorList>
    </citation>
    <scope>NUCLEOTIDE SEQUENCE [LARGE SCALE GENOMIC DNA]</scope>
    <source>
        <strain evidence="13 14">KCTC 2396</strain>
    </source>
</reference>
<dbReference type="AlphaFoldDB" id="Q2SMM9"/>
<dbReference type="FunFam" id="2.30.22.10:FF:000001">
    <property type="entry name" value="Protein GrpE"/>
    <property type="match status" value="1"/>
</dbReference>
<dbReference type="Gene3D" id="2.30.22.10">
    <property type="entry name" value="Head domain of nucleotide exchange factor GrpE"/>
    <property type="match status" value="1"/>
</dbReference>
<dbReference type="SUPFAM" id="SSF58014">
    <property type="entry name" value="Coiled-coil domain of nucleotide exchange factor GrpE"/>
    <property type="match status" value="1"/>
</dbReference>
<evidence type="ECO:0000256" key="12">
    <source>
        <dbReference type="RuleBase" id="RU004478"/>
    </source>
</evidence>
<organism evidence="13 14">
    <name type="scientific">Hahella chejuensis (strain KCTC 2396)</name>
    <dbReference type="NCBI Taxonomy" id="349521"/>
    <lineage>
        <taxon>Bacteria</taxon>
        <taxon>Pseudomonadati</taxon>
        <taxon>Pseudomonadota</taxon>
        <taxon>Gammaproteobacteria</taxon>
        <taxon>Oceanospirillales</taxon>
        <taxon>Hahellaceae</taxon>
        <taxon>Hahella</taxon>
    </lineage>
</organism>
<comment type="similarity">
    <text evidence="2 10 12">Belongs to the GrpE family.</text>
</comment>
<dbReference type="SUPFAM" id="SSF51064">
    <property type="entry name" value="Head domain of nucleotide exchange factor GrpE"/>
    <property type="match status" value="1"/>
</dbReference>
<evidence type="ECO:0000256" key="3">
    <source>
        <dbReference type="ARBA" id="ARBA00011738"/>
    </source>
</evidence>
<dbReference type="PROSITE" id="PS01071">
    <property type="entry name" value="GRPE"/>
    <property type="match status" value="1"/>
</dbReference>
<dbReference type="STRING" id="349521.HCH_01223"/>
<comment type="subunit">
    <text evidence="3 10">Homodimer.</text>
</comment>
<evidence type="ECO:0000256" key="1">
    <source>
        <dbReference type="ARBA" id="ARBA00004496"/>
    </source>
</evidence>
<protein>
    <recommendedName>
        <fullName evidence="8 10">Protein GrpE</fullName>
    </recommendedName>
    <alternativeName>
        <fullName evidence="9 10">HSP-70 cofactor</fullName>
    </alternativeName>
</protein>
<dbReference type="InterPro" id="IPR009012">
    <property type="entry name" value="GrpE_head"/>
</dbReference>
<evidence type="ECO:0000256" key="4">
    <source>
        <dbReference type="ARBA" id="ARBA00022490"/>
    </source>
</evidence>
<dbReference type="PANTHER" id="PTHR21237">
    <property type="entry name" value="GRPE PROTEIN"/>
    <property type="match status" value="1"/>
</dbReference>
<dbReference type="NCBIfam" id="NF010737">
    <property type="entry name" value="PRK14139.1"/>
    <property type="match status" value="1"/>
</dbReference>
<evidence type="ECO:0000256" key="6">
    <source>
        <dbReference type="ARBA" id="ARBA00023186"/>
    </source>
</evidence>
<gene>
    <name evidence="10 13" type="primary">grpE</name>
    <name evidence="13" type="ordered locus">HCH_01223</name>
</gene>
<evidence type="ECO:0000256" key="9">
    <source>
        <dbReference type="ARBA" id="ARBA00076414"/>
    </source>
</evidence>
<evidence type="ECO:0000256" key="5">
    <source>
        <dbReference type="ARBA" id="ARBA00023016"/>
    </source>
</evidence>
<dbReference type="PANTHER" id="PTHR21237:SF23">
    <property type="entry name" value="GRPE PROTEIN HOMOLOG, MITOCHONDRIAL"/>
    <property type="match status" value="1"/>
</dbReference>
<dbReference type="NCBIfam" id="NF010738">
    <property type="entry name" value="PRK14140.1"/>
    <property type="match status" value="1"/>
</dbReference>
<keyword evidence="6 10" id="KW-0143">Chaperone</keyword>
<comment type="function">
    <text evidence="7 10 11">Participates actively in the response to hyperosmotic and heat shock by preventing the aggregation of stress-denatured proteins, in association with DnaK and GrpE. It is the nucleotide exchange factor for DnaK and may function as a thermosensor. Unfolded proteins bind initially to DnaJ; upon interaction with the DnaJ-bound protein, DnaK hydrolyzes its bound ATP, resulting in the formation of a stable complex. GrpE releases ADP from DnaK; ATP binding to DnaK triggers the release of the substrate protein, thus completing the reaction cycle. Several rounds of ATP-dependent interactions between DnaJ, DnaK and GrpE are required for fully efficient folding.</text>
</comment>
<dbReference type="GO" id="GO:0042803">
    <property type="term" value="F:protein homodimerization activity"/>
    <property type="evidence" value="ECO:0007669"/>
    <property type="project" value="InterPro"/>
</dbReference>
<accession>Q2SMM9</accession>
<evidence type="ECO:0000313" key="14">
    <source>
        <dbReference type="Proteomes" id="UP000000238"/>
    </source>
</evidence>
<evidence type="ECO:0000256" key="10">
    <source>
        <dbReference type="HAMAP-Rule" id="MF_01151"/>
    </source>
</evidence>
<dbReference type="KEGG" id="hch:HCH_01223"/>
<comment type="subcellular location">
    <subcellularLocation>
        <location evidence="1 10">Cytoplasm</location>
    </subcellularLocation>
</comment>
<dbReference type="NCBIfam" id="NF010748">
    <property type="entry name" value="PRK14150.1"/>
    <property type="match status" value="1"/>
</dbReference>
<dbReference type="GO" id="GO:0006457">
    <property type="term" value="P:protein folding"/>
    <property type="evidence" value="ECO:0007669"/>
    <property type="project" value="InterPro"/>
</dbReference>
<keyword evidence="4 10" id="KW-0963">Cytoplasm</keyword>
<evidence type="ECO:0000256" key="11">
    <source>
        <dbReference type="RuleBase" id="RU000639"/>
    </source>
</evidence>
<dbReference type="EMBL" id="CP000155">
    <property type="protein sequence ID" value="ABC28095.1"/>
    <property type="molecule type" value="Genomic_DNA"/>
</dbReference>
<sequence length="286" mass="32018">MSEHRASSYKVDCLYIQLFAYLYSEMHSATRGLAGYFFCGICSHLLRLLASILDDLRHFLAIVDIWLVETGLIDPILRAIQKYRMDFGRFDLMSEDSKSQVEEQVAAEDQAQAAVAEQAETAQASGDSVDRDELIERLQQELGEQKEQVLRVHAEMQNVRRRAENDVDKARKFALERFVKELLPVVDSLEKAVEACGATESADSQVTTLKDGVEMTLSLLNSGLKKFEVEVVDPMGQPFNPEFHEAMSMAPQADVEPNTVIAVLQKGYLLSGRLIRPAMVMVSKGV</sequence>
<keyword evidence="5 10" id="KW-0346">Stress response</keyword>
<dbReference type="InterPro" id="IPR013805">
    <property type="entry name" value="GrpE_CC"/>
</dbReference>
<proteinExistence type="inferred from homology"/>
<dbReference type="GO" id="GO:0051082">
    <property type="term" value="F:unfolded protein binding"/>
    <property type="evidence" value="ECO:0007669"/>
    <property type="project" value="TreeGrafter"/>
</dbReference>
<dbReference type="Proteomes" id="UP000000238">
    <property type="component" value="Chromosome"/>
</dbReference>
<dbReference type="GO" id="GO:0000774">
    <property type="term" value="F:adenyl-nucleotide exchange factor activity"/>
    <property type="evidence" value="ECO:0007669"/>
    <property type="project" value="InterPro"/>
</dbReference>
<dbReference type="Gene3D" id="3.90.20.20">
    <property type="match status" value="1"/>
</dbReference>
<dbReference type="eggNOG" id="COG0576">
    <property type="taxonomic scope" value="Bacteria"/>
</dbReference>
<evidence type="ECO:0000256" key="8">
    <source>
        <dbReference type="ARBA" id="ARBA00072274"/>
    </source>
</evidence>
<dbReference type="InterPro" id="IPR000740">
    <property type="entry name" value="GrpE"/>
</dbReference>
<dbReference type="PRINTS" id="PR00773">
    <property type="entry name" value="GRPEPROTEIN"/>
</dbReference>
<dbReference type="Pfam" id="PF01025">
    <property type="entry name" value="GrpE"/>
    <property type="match status" value="1"/>
</dbReference>
<evidence type="ECO:0000256" key="7">
    <source>
        <dbReference type="ARBA" id="ARBA00053401"/>
    </source>
</evidence>
<evidence type="ECO:0000256" key="2">
    <source>
        <dbReference type="ARBA" id="ARBA00009054"/>
    </source>
</evidence>
<dbReference type="GO" id="GO:0005829">
    <property type="term" value="C:cytosol"/>
    <property type="evidence" value="ECO:0007669"/>
    <property type="project" value="TreeGrafter"/>
</dbReference>